<protein>
    <recommendedName>
        <fullName evidence="1">Gcp-like domain-containing protein</fullName>
    </recommendedName>
</protein>
<organism evidence="2">
    <name type="scientific">marine metagenome</name>
    <dbReference type="NCBI Taxonomy" id="408172"/>
    <lineage>
        <taxon>unclassified sequences</taxon>
        <taxon>metagenomes</taxon>
        <taxon>ecological metagenomes</taxon>
    </lineage>
</organism>
<feature type="domain" description="Gcp-like" evidence="1">
    <location>
        <begin position="53"/>
        <end position="113"/>
    </location>
</feature>
<dbReference type="AlphaFoldDB" id="A0A382MXM0"/>
<name>A0A382MXM0_9ZZZZ</name>
<dbReference type="Pfam" id="PF00814">
    <property type="entry name" value="TsaD"/>
    <property type="match status" value="1"/>
</dbReference>
<reference evidence="2" key="1">
    <citation type="submission" date="2018-05" db="EMBL/GenBank/DDBJ databases">
        <authorList>
            <person name="Lanie J.A."/>
            <person name="Ng W.-L."/>
            <person name="Kazmierczak K.M."/>
            <person name="Andrzejewski T.M."/>
            <person name="Davidsen T.M."/>
            <person name="Wayne K.J."/>
            <person name="Tettelin H."/>
            <person name="Glass J.I."/>
            <person name="Rusch D."/>
            <person name="Podicherti R."/>
            <person name="Tsui H.-C.T."/>
            <person name="Winkler M.E."/>
        </authorList>
    </citation>
    <scope>NUCLEOTIDE SEQUENCE</scope>
</reference>
<accession>A0A382MXM0</accession>
<dbReference type="InterPro" id="IPR043129">
    <property type="entry name" value="ATPase_NBD"/>
</dbReference>
<gene>
    <name evidence="2" type="ORF">METZ01_LOCUS306647</name>
</gene>
<dbReference type="SUPFAM" id="SSF53067">
    <property type="entry name" value="Actin-like ATPase domain"/>
    <property type="match status" value="1"/>
</dbReference>
<dbReference type="Gene3D" id="3.30.420.40">
    <property type="match status" value="1"/>
</dbReference>
<dbReference type="InterPro" id="IPR000905">
    <property type="entry name" value="Gcp-like_dom"/>
</dbReference>
<dbReference type="EMBL" id="UINC01096697">
    <property type="protein sequence ID" value="SVC53793.1"/>
    <property type="molecule type" value="Genomic_DNA"/>
</dbReference>
<evidence type="ECO:0000313" key="2">
    <source>
        <dbReference type="EMBL" id="SVC53793.1"/>
    </source>
</evidence>
<proteinExistence type="predicted"/>
<evidence type="ECO:0000259" key="1">
    <source>
        <dbReference type="Pfam" id="PF00814"/>
    </source>
</evidence>
<sequence length="139" mass="15883">MLLFANTLEFKIKLTNMNNLIIDAAKDKIFFIIIADNKSYTSEFSNNRENFDKLAILVVKFLENHHLNIKNLSNIFVNQGPGKFSGIRASLATAKALSFINKIDLYGFNSNQVIDRNYAEIIDLFNKGVLIKNLIKPHY</sequence>